<dbReference type="InterPro" id="IPR036397">
    <property type="entry name" value="RNaseH_sf"/>
</dbReference>
<keyword evidence="1" id="KW-0732">Signal</keyword>
<feature type="chain" id="PRO_5002045129" description="GAG-pre-integrase domain-containing protein" evidence="1">
    <location>
        <begin position="18"/>
        <end position="114"/>
    </location>
</feature>
<name>A0A0A8ZIM7_ARUDO</name>
<dbReference type="EMBL" id="GBRH01260352">
    <property type="protein sequence ID" value="JAD37543.1"/>
    <property type="molecule type" value="Transcribed_RNA"/>
</dbReference>
<reference evidence="2" key="1">
    <citation type="submission" date="2014-09" db="EMBL/GenBank/DDBJ databases">
        <authorList>
            <person name="Magalhaes I.L.F."/>
            <person name="Oliveira U."/>
            <person name="Santos F.R."/>
            <person name="Vidigal T.H.D.A."/>
            <person name="Brescovit A.D."/>
            <person name="Santos A.J."/>
        </authorList>
    </citation>
    <scope>NUCLEOTIDE SEQUENCE</scope>
    <source>
        <tissue evidence="2">Shoot tissue taken approximately 20 cm above the soil surface</tissue>
    </source>
</reference>
<evidence type="ECO:0000313" key="2">
    <source>
        <dbReference type="EMBL" id="JAD37543.1"/>
    </source>
</evidence>
<feature type="signal peptide" evidence="1">
    <location>
        <begin position="1"/>
        <end position="17"/>
    </location>
</feature>
<evidence type="ECO:0000256" key="1">
    <source>
        <dbReference type="SAM" id="SignalP"/>
    </source>
</evidence>
<accession>A0A0A8ZIM7</accession>
<dbReference type="InterPro" id="IPR039537">
    <property type="entry name" value="Retrotran_Ty1/copia-like"/>
</dbReference>
<dbReference type="PANTHER" id="PTHR42648">
    <property type="entry name" value="TRANSPOSASE, PUTATIVE-RELATED"/>
    <property type="match status" value="1"/>
</dbReference>
<dbReference type="AlphaFoldDB" id="A0A0A8ZIM7"/>
<evidence type="ECO:0008006" key="3">
    <source>
        <dbReference type="Google" id="ProtNLM"/>
    </source>
</evidence>
<reference evidence="2" key="2">
    <citation type="journal article" date="2015" name="Data Brief">
        <title>Shoot transcriptome of the giant reed, Arundo donax.</title>
        <authorList>
            <person name="Barrero R.A."/>
            <person name="Guerrero F.D."/>
            <person name="Moolhuijzen P."/>
            <person name="Goolsby J.A."/>
            <person name="Tidwell J."/>
            <person name="Bellgard S.E."/>
            <person name="Bellgard M.I."/>
        </authorList>
    </citation>
    <scope>NUCLEOTIDE SEQUENCE</scope>
    <source>
        <tissue evidence="2">Shoot tissue taken approximately 20 cm above the soil surface</tissue>
    </source>
</reference>
<dbReference type="PANTHER" id="PTHR42648:SF28">
    <property type="entry name" value="TRANSPOSON-ENCODED PROTEIN WITH RIBONUCLEASE H-LIKE AND RETROVIRUS ZINC FINGER-LIKE DOMAINS"/>
    <property type="match status" value="1"/>
</dbReference>
<organism evidence="2">
    <name type="scientific">Arundo donax</name>
    <name type="common">Giant reed</name>
    <name type="synonym">Donax arundinaceus</name>
    <dbReference type="NCBI Taxonomy" id="35708"/>
    <lineage>
        <taxon>Eukaryota</taxon>
        <taxon>Viridiplantae</taxon>
        <taxon>Streptophyta</taxon>
        <taxon>Embryophyta</taxon>
        <taxon>Tracheophyta</taxon>
        <taxon>Spermatophyta</taxon>
        <taxon>Magnoliopsida</taxon>
        <taxon>Liliopsida</taxon>
        <taxon>Poales</taxon>
        <taxon>Poaceae</taxon>
        <taxon>PACMAD clade</taxon>
        <taxon>Arundinoideae</taxon>
        <taxon>Arundineae</taxon>
        <taxon>Arundo</taxon>
    </lineage>
</organism>
<protein>
    <recommendedName>
        <fullName evidence="3">GAG-pre-integrase domain-containing protein</fullName>
    </recommendedName>
</protein>
<dbReference type="Gene3D" id="3.30.420.10">
    <property type="entry name" value="Ribonuclease H-like superfamily/Ribonuclease H"/>
    <property type="match status" value="1"/>
</dbReference>
<sequence>MMVYIILTVMHLHLLLLHVPHRQMSYYYSIAGLVICRVLLRIFSSLFSSCSQDKLVCDACELAKHTRATYPSKSERSKTPFEVVHSDVWGPSATTSISGHRWFVTFVDGFSRCT</sequence>
<proteinExistence type="predicted"/>
<dbReference type="GO" id="GO:0003676">
    <property type="term" value="F:nucleic acid binding"/>
    <property type="evidence" value="ECO:0007669"/>
    <property type="project" value="InterPro"/>
</dbReference>